<dbReference type="EMBL" id="JABGBW010000001">
    <property type="protein sequence ID" value="MBC2575663.1"/>
    <property type="molecule type" value="Genomic_DNA"/>
</dbReference>
<sequence>MKLNVDSLVNKEREFIDFDLIDEVSNIEFSGIDYSLKSPVHISGRILRTGVNYKLKASVDFVLAGNCSRCLVDVDIPIEYNIDAYLMREEYDEGDYEDCDVFSIKGSTIDLLNLIDSTLSLNMPQRVLCSENCKGICSGCGVDLNFESCKCEDSIDIDDIDPRFAKLKELLK</sequence>
<proteinExistence type="predicted"/>
<dbReference type="InterPro" id="IPR003772">
    <property type="entry name" value="YceD"/>
</dbReference>
<dbReference type="Proteomes" id="UP000713904">
    <property type="component" value="Unassembled WGS sequence"/>
</dbReference>
<name>A0ABR6TKA3_9FIRM</name>
<evidence type="ECO:0000313" key="1">
    <source>
        <dbReference type="EMBL" id="MBC2575663.1"/>
    </source>
</evidence>
<protein>
    <submittedName>
        <fullName evidence="1">DUF177 domain-containing protein</fullName>
    </submittedName>
</protein>
<dbReference type="RefSeq" id="WP_185623653.1">
    <property type="nucleotide sequence ID" value="NZ_JABGBW010000001.1"/>
</dbReference>
<dbReference type="PANTHER" id="PTHR34374">
    <property type="entry name" value="LARGE RIBOSOMAL RNA SUBUNIT ACCUMULATION PROTEIN YCED HOMOLOG 1, CHLOROPLASTIC"/>
    <property type="match status" value="1"/>
</dbReference>
<comment type="caution">
    <text evidence="1">The sequence shown here is derived from an EMBL/GenBank/DDBJ whole genome shotgun (WGS) entry which is preliminary data.</text>
</comment>
<accession>A0ABR6TKA3</accession>
<dbReference type="PANTHER" id="PTHR34374:SF1">
    <property type="entry name" value="LARGE RIBOSOMAL RNA SUBUNIT ACCUMULATION PROTEIN YCED HOMOLOG 1, CHLOROPLASTIC"/>
    <property type="match status" value="1"/>
</dbReference>
<gene>
    <name evidence="1" type="ORF">HLB29_03090</name>
</gene>
<keyword evidence="2" id="KW-1185">Reference proteome</keyword>
<reference evidence="1 2" key="1">
    <citation type="submission" date="2020-05" db="EMBL/GenBank/DDBJ databases">
        <title>Draft genome of xy-202 and genomic insight in genome of the genus Peptostreptococcus.</title>
        <authorList>
            <person name="Zhang Z."/>
        </authorList>
    </citation>
    <scope>NUCLEOTIDE SEQUENCE [LARGE SCALE GENOMIC DNA]</scope>
    <source>
        <strain evidence="1 2">DSM 27025</strain>
    </source>
</reference>
<evidence type="ECO:0000313" key="2">
    <source>
        <dbReference type="Proteomes" id="UP000713904"/>
    </source>
</evidence>
<organism evidence="1 2">
    <name type="scientific">Peptostreptococcus canis</name>
    <dbReference type="NCBI Taxonomy" id="1159213"/>
    <lineage>
        <taxon>Bacteria</taxon>
        <taxon>Bacillati</taxon>
        <taxon>Bacillota</taxon>
        <taxon>Clostridia</taxon>
        <taxon>Peptostreptococcales</taxon>
        <taxon>Peptostreptococcaceae</taxon>
        <taxon>Peptostreptococcus</taxon>
    </lineage>
</organism>
<dbReference type="Pfam" id="PF02620">
    <property type="entry name" value="YceD"/>
    <property type="match status" value="1"/>
</dbReference>